<organism evidence="3 4">
    <name type="scientific">Hwanghaeella grinnelliae</name>
    <dbReference type="NCBI Taxonomy" id="2500179"/>
    <lineage>
        <taxon>Bacteria</taxon>
        <taxon>Pseudomonadati</taxon>
        <taxon>Pseudomonadota</taxon>
        <taxon>Alphaproteobacteria</taxon>
        <taxon>Rhodospirillales</taxon>
        <taxon>Rhodospirillaceae</taxon>
        <taxon>Hwanghaeella</taxon>
    </lineage>
</organism>
<evidence type="ECO:0000256" key="2">
    <source>
        <dbReference type="SAM" id="MobiDB-lite"/>
    </source>
</evidence>
<feature type="region of interest" description="Disordered" evidence="2">
    <location>
        <begin position="102"/>
        <end position="123"/>
    </location>
</feature>
<protein>
    <submittedName>
        <fullName evidence="3">Uncharacterized protein</fullName>
    </submittedName>
</protein>
<feature type="coiled-coil region" evidence="1">
    <location>
        <begin position="70"/>
        <end position="97"/>
    </location>
</feature>
<dbReference type="OrthoDB" id="9916020at2"/>
<reference evidence="4" key="1">
    <citation type="submission" date="2019-01" db="EMBL/GenBank/DDBJ databases">
        <title>Gri0909 isolated from a small marine red alga.</title>
        <authorList>
            <person name="Kim J."/>
            <person name="Jeong S.E."/>
            <person name="Jeon C.O."/>
        </authorList>
    </citation>
    <scope>NUCLEOTIDE SEQUENCE [LARGE SCALE GENOMIC DNA]</scope>
    <source>
        <strain evidence="4">Gri0909</strain>
    </source>
</reference>
<gene>
    <name evidence="3" type="ORF">EOI86_05700</name>
</gene>
<evidence type="ECO:0000256" key="1">
    <source>
        <dbReference type="SAM" id="Coils"/>
    </source>
</evidence>
<keyword evidence="1" id="KW-0175">Coiled coil</keyword>
<keyword evidence="4" id="KW-1185">Reference proteome</keyword>
<evidence type="ECO:0000313" key="4">
    <source>
        <dbReference type="Proteomes" id="UP000287447"/>
    </source>
</evidence>
<evidence type="ECO:0000313" key="3">
    <source>
        <dbReference type="EMBL" id="RVU38764.1"/>
    </source>
</evidence>
<comment type="caution">
    <text evidence="3">The sequence shown here is derived from an EMBL/GenBank/DDBJ whole genome shotgun (WGS) entry which is preliminary data.</text>
</comment>
<sequence length="123" mass="14491">MSQQVMEQAILLSLEPLFEKAEAEGFWFYHHSKEAGEIWCSPKYLRVCHDKGRYIWGPDNWELRSPLIYMKQLKYKAQELVEEYNEMAERMKLEEKIELASVSSNPADLPENMPPYDSETETA</sequence>
<proteinExistence type="predicted"/>
<dbReference type="RefSeq" id="WP_127764136.1">
    <property type="nucleotide sequence ID" value="NZ_SADE01000001.1"/>
</dbReference>
<dbReference type="EMBL" id="SADE01000001">
    <property type="protein sequence ID" value="RVU38764.1"/>
    <property type="molecule type" value="Genomic_DNA"/>
</dbReference>
<dbReference type="AlphaFoldDB" id="A0A437QW56"/>
<dbReference type="Proteomes" id="UP000287447">
    <property type="component" value="Unassembled WGS sequence"/>
</dbReference>
<accession>A0A437QW56</accession>
<name>A0A437QW56_9PROT</name>